<dbReference type="AlphaFoldDB" id="A0A106JSR1"/>
<reference evidence="2 3" key="1">
    <citation type="submission" date="2015-11" db="EMBL/GenBank/DDBJ databases">
        <title>Expanding the genomic diversity of Burkholderia species for the development of highly accurate diagnostics.</title>
        <authorList>
            <person name="Sahl J."/>
            <person name="Keim P."/>
            <person name="Wagner D."/>
        </authorList>
    </citation>
    <scope>NUCLEOTIDE SEQUENCE [LARGE SCALE GENOMIC DNA]</scope>
    <source>
        <strain evidence="2 3">MSMB2167WGS</strain>
    </source>
</reference>
<feature type="region of interest" description="Disordered" evidence="1">
    <location>
        <begin position="107"/>
        <end position="126"/>
    </location>
</feature>
<comment type="caution">
    <text evidence="2">The sequence shown here is derived from an EMBL/GenBank/DDBJ whole genome shotgun (WGS) entry which is preliminary data.</text>
</comment>
<accession>A0A106JSR1</accession>
<evidence type="ECO:0000256" key="1">
    <source>
        <dbReference type="SAM" id="MobiDB-lite"/>
    </source>
</evidence>
<dbReference type="EMBL" id="LPIX01000092">
    <property type="protein sequence ID" value="KWD96372.1"/>
    <property type="molecule type" value="Genomic_DNA"/>
</dbReference>
<gene>
    <name evidence="2" type="ORF">WL73_23250</name>
</gene>
<proteinExistence type="predicted"/>
<protein>
    <submittedName>
        <fullName evidence="2">Uncharacterized protein</fullName>
    </submittedName>
</protein>
<dbReference type="RefSeq" id="WP_059981558.1">
    <property type="nucleotide sequence ID" value="NZ_LPAT01000090.1"/>
</dbReference>
<sequence>MNHRSKWIDAREIAIIRQLQLQRAISDAAQARSALDAEHARQREIEAAHATHLDAWRSAAVRESLSPVLLANCSAAVAAIASQRDDAKRSVDKRLAEMETARRTLQQGDRLAASARQRESQAEKHHRRMLDEYSMIDLEIRIALSGAHR</sequence>
<dbReference type="Proteomes" id="UP000062998">
    <property type="component" value="Unassembled WGS sequence"/>
</dbReference>
<evidence type="ECO:0000313" key="3">
    <source>
        <dbReference type="Proteomes" id="UP000062998"/>
    </source>
</evidence>
<dbReference type="OrthoDB" id="9942010at2"/>
<organism evidence="2 3">
    <name type="scientific">Burkholderia ubonensis</name>
    <dbReference type="NCBI Taxonomy" id="101571"/>
    <lineage>
        <taxon>Bacteria</taxon>
        <taxon>Pseudomonadati</taxon>
        <taxon>Pseudomonadota</taxon>
        <taxon>Betaproteobacteria</taxon>
        <taxon>Burkholderiales</taxon>
        <taxon>Burkholderiaceae</taxon>
        <taxon>Burkholderia</taxon>
        <taxon>Burkholderia cepacia complex</taxon>
    </lineage>
</organism>
<name>A0A106JSR1_9BURK</name>
<evidence type="ECO:0000313" key="2">
    <source>
        <dbReference type="EMBL" id="KWD96372.1"/>
    </source>
</evidence>